<keyword evidence="2" id="KW-1185">Reference proteome</keyword>
<comment type="caution">
    <text evidence="1">The sequence shown here is derived from an EMBL/GenBank/DDBJ whole genome shotgun (WGS) entry which is preliminary data.</text>
</comment>
<gene>
    <name evidence="1" type="ORF">QQF64_003780</name>
</gene>
<proteinExistence type="predicted"/>
<reference evidence="1 2" key="1">
    <citation type="submission" date="2023-09" db="EMBL/GenBank/DDBJ databases">
        <authorList>
            <person name="Wang M."/>
        </authorList>
    </citation>
    <scope>NUCLEOTIDE SEQUENCE [LARGE SCALE GENOMIC DNA]</scope>
    <source>
        <strain evidence="1">GT-2023</strain>
        <tissue evidence="1">Liver</tissue>
    </source>
</reference>
<dbReference type="EMBL" id="JAYMGO010000011">
    <property type="protein sequence ID" value="KAL1265753.1"/>
    <property type="molecule type" value="Genomic_DNA"/>
</dbReference>
<sequence>MAARRRGTARIFQADSLKDVNLSFLFRQHQEHALFSSNCSHHILMAETKIIYHIDEEETPYLVKLSVAPEKGANEAVIAAAMICHHWHLPVSGDDDCIISSFVGSASEWATVMLVAVQYAIAQHTVHLFAS</sequence>
<protein>
    <submittedName>
        <fullName evidence="1">Uncharacterized protein</fullName>
    </submittedName>
</protein>
<dbReference type="Proteomes" id="UP001558613">
    <property type="component" value="Unassembled WGS sequence"/>
</dbReference>
<dbReference type="InterPro" id="IPR038207">
    <property type="entry name" value="DIX_dom_sf"/>
</dbReference>
<organism evidence="1 2">
    <name type="scientific">Cirrhinus molitorella</name>
    <name type="common">mud carp</name>
    <dbReference type="NCBI Taxonomy" id="172907"/>
    <lineage>
        <taxon>Eukaryota</taxon>
        <taxon>Metazoa</taxon>
        <taxon>Chordata</taxon>
        <taxon>Craniata</taxon>
        <taxon>Vertebrata</taxon>
        <taxon>Euteleostomi</taxon>
        <taxon>Actinopterygii</taxon>
        <taxon>Neopterygii</taxon>
        <taxon>Teleostei</taxon>
        <taxon>Ostariophysi</taxon>
        <taxon>Cypriniformes</taxon>
        <taxon>Cyprinidae</taxon>
        <taxon>Labeoninae</taxon>
        <taxon>Labeonini</taxon>
        <taxon>Cirrhinus</taxon>
    </lineage>
</organism>
<evidence type="ECO:0000313" key="2">
    <source>
        <dbReference type="Proteomes" id="UP001558613"/>
    </source>
</evidence>
<evidence type="ECO:0000313" key="1">
    <source>
        <dbReference type="EMBL" id="KAL1265753.1"/>
    </source>
</evidence>
<dbReference type="Gene3D" id="2.40.240.130">
    <property type="match status" value="1"/>
</dbReference>
<name>A0ABR3MM89_9TELE</name>
<accession>A0ABR3MM89</accession>